<keyword evidence="3" id="KW-1185">Reference proteome</keyword>
<sequence>MPDLLSKKILDKMHSVVLNGKLKLFTYEKFGLNVQNLIILAHGGAHNQNGLPCAIQRFMGTYFFKSPLWTTLFFYSPHNTITFGSLLSFMDGSYRPFEAYTPGESVINYSLLHSVDDQPSGSDEYIRFSLYQSRRGSGPDFTQHPFRIFDIVTVEPSGSQGIPLKDVLDTLFLVGKQYPRIHCTFCRSEYRSEKRYYEPTYDYMKRFGVRPTRPKPSEV</sequence>
<accession>A0ABY6H0B6</accession>
<dbReference type="Pfam" id="PF21527">
    <property type="entry name" value="Stv"/>
    <property type="match status" value="1"/>
</dbReference>
<evidence type="ECO:0000313" key="3">
    <source>
        <dbReference type="Proteomes" id="UP001163255"/>
    </source>
</evidence>
<name>A0ABY6H0B6_9GAMM</name>
<organism evidence="2 3">
    <name type="scientific">Endozoicomonas euniceicola</name>
    <dbReference type="NCBI Taxonomy" id="1234143"/>
    <lineage>
        <taxon>Bacteria</taxon>
        <taxon>Pseudomonadati</taxon>
        <taxon>Pseudomonadota</taxon>
        <taxon>Gammaproteobacteria</taxon>
        <taxon>Oceanospirillales</taxon>
        <taxon>Endozoicomonadaceae</taxon>
        <taxon>Endozoicomonas</taxon>
    </lineage>
</organism>
<evidence type="ECO:0000259" key="1">
    <source>
        <dbReference type="Pfam" id="PF21527"/>
    </source>
</evidence>
<dbReference type="InterPro" id="IPR049002">
    <property type="entry name" value="Stv"/>
</dbReference>
<protein>
    <recommendedName>
        <fullName evidence="1">Putative adhesin Stv domain-containing protein</fullName>
    </recommendedName>
</protein>
<dbReference type="RefSeq" id="WP_262600419.1">
    <property type="nucleotide sequence ID" value="NZ_CP103300.1"/>
</dbReference>
<feature type="domain" description="Putative adhesin Stv" evidence="1">
    <location>
        <begin position="37"/>
        <end position="188"/>
    </location>
</feature>
<dbReference type="Proteomes" id="UP001163255">
    <property type="component" value="Chromosome"/>
</dbReference>
<dbReference type="EMBL" id="CP103300">
    <property type="protein sequence ID" value="UYM17731.1"/>
    <property type="molecule type" value="Genomic_DNA"/>
</dbReference>
<reference evidence="2" key="1">
    <citation type="submission" date="2022-10" db="EMBL/GenBank/DDBJ databases">
        <title>Completed Genome Sequence of two octocoral isolated bacterium, Endozoicomonas euniceicola EF212T and Endozoicomonas gorgoniicola PS125T.</title>
        <authorList>
            <person name="Chiou Y.-J."/>
            <person name="Chen Y.-H."/>
        </authorList>
    </citation>
    <scope>NUCLEOTIDE SEQUENCE</scope>
    <source>
        <strain evidence="2">EF212</strain>
    </source>
</reference>
<evidence type="ECO:0000313" key="2">
    <source>
        <dbReference type="EMBL" id="UYM17731.1"/>
    </source>
</evidence>
<proteinExistence type="predicted"/>
<gene>
    <name evidence="2" type="ORF">NX720_07430</name>
</gene>